<comment type="similarity">
    <text evidence="3 11">Belongs to the NadD family.</text>
</comment>
<evidence type="ECO:0000259" key="12">
    <source>
        <dbReference type="Pfam" id="PF01467"/>
    </source>
</evidence>
<evidence type="ECO:0000256" key="6">
    <source>
        <dbReference type="ARBA" id="ARBA00022695"/>
    </source>
</evidence>
<evidence type="ECO:0000256" key="4">
    <source>
        <dbReference type="ARBA" id="ARBA00022642"/>
    </source>
</evidence>
<name>A0A8B6X8F4_9BURK</name>
<dbReference type="Gene3D" id="3.40.50.620">
    <property type="entry name" value="HUPs"/>
    <property type="match status" value="1"/>
</dbReference>
<dbReference type="Proteomes" id="UP000675920">
    <property type="component" value="Unplaced"/>
</dbReference>
<evidence type="ECO:0000256" key="3">
    <source>
        <dbReference type="ARBA" id="ARBA00009014"/>
    </source>
</evidence>
<proteinExistence type="inferred from homology"/>
<keyword evidence="9 11" id="KW-0520">NAD</keyword>
<feature type="domain" description="Cytidyltransferase-like" evidence="12">
    <location>
        <begin position="9"/>
        <end position="147"/>
    </location>
</feature>
<comment type="pathway">
    <text evidence="2 11">Cofactor biosynthesis; NAD(+) biosynthesis; deamido-NAD(+) from nicotinate D-ribonucleotide: step 1/1.</text>
</comment>
<dbReference type="RefSeq" id="WP_034410977.1">
    <property type="nucleotide sequence ID" value="NZ_AXWS01000008.1"/>
</dbReference>
<dbReference type="InterPro" id="IPR014729">
    <property type="entry name" value="Rossmann-like_a/b/a_fold"/>
</dbReference>
<dbReference type="HAMAP" id="MF_00244">
    <property type="entry name" value="NaMN_adenylyltr"/>
    <property type="match status" value="1"/>
</dbReference>
<keyword evidence="4 11" id="KW-0662">Pyridine nucleotide biosynthesis</keyword>
<dbReference type="UniPathway" id="UPA00253">
    <property type="reaction ID" value="UER00332"/>
</dbReference>
<dbReference type="SUPFAM" id="SSF52374">
    <property type="entry name" value="Nucleotidylyl transferase"/>
    <property type="match status" value="1"/>
</dbReference>
<keyword evidence="7 11" id="KW-0547">Nucleotide-binding</keyword>
<dbReference type="InterPro" id="IPR004821">
    <property type="entry name" value="Cyt_trans-like"/>
</dbReference>
<evidence type="ECO:0000256" key="10">
    <source>
        <dbReference type="ARBA" id="ARBA00048721"/>
    </source>
</evidence>
<organism evidence="13 14">
    <name type="scientific">Derxia gummosa DSM 723</name>
    <dbReference type="NCBI Taxonomy" id="1121388"/>
    <lineage>
        <taxon>Bacteria</taxon>
        <taxon>Pseudomonadati</taxon>
        <taxon>Pseudomonadota</taxon>
        <taxon>Betaproteobacteria</taxon>
        <taxon>Burkholderiales</taxon>
        <taxon>Alcaligenaceae</taxon>
        <taxon>Derxia</taxon>
    </lineage>
</organism>
<dbReference type="NCBIfam" id="TIGR00482">
    <property type="entry name" value="nicotinate (nicotinamide) nucleotide adenylyltransferase"/>
    <property type="match status" value="1"/>
</dbReference>
<dbReference type="PANTHER" id="PTHR39321:SF3">
    <property type="entry name" value="PHOSPHOPANTETHEINE ADENYLYLTRANSFERASE"/>
    <property type="match status" value="1"/>
</dbReference>
<sequence>MSAAPRIGVFGGTFDPPHVAHIALATAALERLALDRVLFVVSGSPWQKSGVSPAPQRLRMMELALAQAPAALRGHAEVERCELDRAGPSYTADTLALLRRRYGPDAVLMLLIGSDQFRNLPSWHRYDELPALAHIAVADRAGMPAPNLPPRALPEGPAGGTVSFEMPSIDLSATGLRAALAAGDRPSVAAMIAPAVLDYIDEHQLYRSQEFR</sequence>
<reference evidence="14" key="1">
    <citation type="submission" date="2025-08" db="UniProtKB">
        <authorList>
            <consortium name="RefSeq"/>
        </authorList>
    </citation>
    <scope>IDENTIFICATION</scope>
</reference>
<evidence type="ECO:0000256" key="1">
    <source>
        <dbReference type="ARBA" id="ARBA00002324"/>
    </source>
</evidence>
<evidence type="ECO:0000313" key="14">
    <source>
        <dbReference type="RefSeq" id="WP_034410977.1"/>
    </source>
</evidence>
<dbReference type="PANTHER" id="PTHR39321">
    <property type="entry name" value="NICOTINATE-NUCLEOTIDE ADENYLYLTRANSFERASE-RELATED"/>
    <property type="match status" value="1"/>
</dbReference>
<comment type="catalytic activity">
    <reaction evidence="10 11">
        <text>nicotinate beta-D-ribonucleotide + ATP + H(+) = deamido-NAD(+) + diphosphate</text>
        <dbReference type="Rhea" id="RHEA:22860"/>
        <dbReference type="ChEBI" id="CHEBI:15378"/>
        <dbReference type="ChEBI" id="CHEBI:30616"/>
        <dbReference type="ChEBI" id="CHEBI:33019"/>
        <dbReference type="ChEBI" id="CHEBI:57502"/>
        <dbReference type="ChEBI" id="CHEBI:58437"/>
        <dbReference type="EC" id="2.7.7.18"/>
    </reaction>
</comment>
<dbReference type="CDD" id="cd02165">
    <property type="entry name" value="NMNAT"/>
    <property type="match status" value="1"/>
</dbReference>
<dbReference type="AlphaFoldDB" id="A0A8B6X8F4"/>
<dbReference type="EC" id="2.7.7.18" evidence="11"/>
<protein>
    <recommendedName>
        <fullName evidence="11">Probable nicotinate-nucleotide adenylyltransferase</fullName>
        <ecNumber evidence="11">2.7.7.18</ecNumber>
    </recommendedName>
    <alternativeName>
        <fullName evidence="11">Deamido-NAD(+) diphosphorylase</fullName>
    </alternativeName>
    <alternativeName>
        <fullName evidence="11">Deamido-NAD(+) pyrophosphorylase</fullName>
    </alternativeName>
    <alternativeName>
        <fullName evidence="11">Nicotinate mononucleotide adenylyltransferase</fullName>
        <shortName evidence="11">NaMN adenylyltransferase</shortName>
    </alternativeName>
</protein>
<dbReference type="GO" id="GO:0004515">
    <property type="term" value="F:nicotinate-nucleotide adenylyltransferase activity"/>
    <property type="evidence" value="ECO:0007669"/>
    <property type="project" value="UniProtKB-UniRule"/>
</dbReference>
<evidence type="ECO:0000256" key="5">
    <source>
        <dbReference type="ARBA" id="ARBA00022679"/>
    </source>
</evidence>
<evidence type="ECO:0000256" key="11">
    <source>
        <dbReference type="HAMAP-Rule" id="MF_00244"/>
    </source>
</evidence>
<dbReference type="NCBIfam" id="TIGR00125">
    <property type="entry name" value="cyt_tran_rel"/>
    <property type="match status" value="1"/>
</dbReference>
<keyword evidence="13" id="KW-1185">Reference proteome</keyword>
<evidence type="ECO:0000256" key="8">
    <source>
        <dbReference type="ARBA" id="ARBA00022840"/>
    </source>
</evidence>
<evidence type="ECO:0000313" key="13">
    <source>
        <dbReference type="Proteomes" id="UP000675920"/>
    </source>
</evidence>
<keyword evidence="6 11" id="KW-0548">Nucleotidyltransferase</keyword>
<dbReference type="Pfam" id="PF01467">
    <property type="entry name" value="CTP_transf_like"/>
    <property type="match status" value="1"/>
</dbReference>
<evidence type="ECO:0000256" key="2">
    <source>
        <dbReference type="ARBA" id="ARBA00005019"/>
    </source>
</evidence>
<dbReference type="GO" id="GO:0005524">
    <property type="term" value="F:ATP binding"/>
    <property type="evidence" value="ECO:0007669"/>
    <property type="project" value="UniProtKB-KW"/>
</dbReference>
<accession>A0A8B6X8F4</accession>
<gene>
    <name evidence="11 14" type="primary">nadD</name>
</gene>
<dbReference type="OrthoDB" id="5295945at2"/>
<keyword evidence="8 11" id="KW-0067">ATP-binding</keyword>
<keyword evidence="5 11" id="KW-0808">Transferase</keyword>
<evidence type="ECO:0000256" key="9">
    <source>
        <dbReference type="ARBA" id="ARBA00023027"/>
    </source>
</evidence>
<evidence type="ECO:0000256" key="7">
    <source>
        <dbReference type="ARBA" id="ARBA00022741"/>
    </source>
</evidence>
<dbReference type="GO" id="GO:0009435">
    <property type="term" value="P:NAD+ biosynthetic process"/>
    <property type="evidence" value="ECO:0007669"/>
    <property type="project" value="UniProtKB-UniRule"/>
</dbReference>
<dbReference type="InterPro" id="IPR005248">
    <property type="entry name" value="NadD/NMNAT"/>
</dbReference>
<comment type="function">
    <text evidence="1 11">Catalyzes the reversible adenylation of nicotinate mononucleotide (NaMN) to nicotinic acid adenine dinucleotide (NaAD).</text>
</comment>